<comment type="caution">
    <text evidence="13">The sequence shown here is derived from an EMBL/GenBank/DDBJ whole genome shotgun (WGS) entry which is preliminary data.</text>
</comment>
<evidence type="ECO:0000256" key="10">
    <source>
        <dbReference type="SAM" id="Phobius"/>
    </source>
</evidence>
<name>A0AAV1IL65_9CHLO</name>
<feature type="region of interest" description="Disordered" evidence="9">
    <location>
        <begin position="709"/>
        <end position="745"/>
    </location>
</feature>
<feature type="transmembrane region" description="Helical" evidence="10">
    <location>
        <begin position="179"/>
        <end position="199"/>
    </location>
</feature>
<keyword evidence="14" id="KW-1185">Reference proteome</keyword>
<feature type="domain" description="ABC transporter" evidence="11">
    <location>
        <begin position="469"/>
        <end position="704"/>
    </location>
</feature>
<gene>
    <name evidence="13" type="ORF">CVIRNUC_010652</name>
</gene>
<dbReference type="GO" id="GO:0016887">
    <property type="term" value="F:ATP hydrolysis activity"/>
    <property type="evidence" value="ECO:0007669"/>
    <property type="project" value="InterPro"/>
</dbReference>
<dbReference type="InterPro" id="IPR027417">
    <property type="entry name" value="P-loop_NTPase"/>
</dbReference>
<dbReference type="PROSITE" id="PS50929">
    <property type="entry name" value="ABC_TM1F"/>
    <property type="match status" value="1"/>
</dbReference>
<dbReference type="SUPFAM" id="SSF52540">
    <property type="entry name" value="P-loop containing nucleoside triphosphate hydrolases"/>
    <property type="match status" value="1"/>
</dbReference>
<dbReference type="SMART" id="SM00382">
    <property type="entry name" value="AAA"/>
    <property type="match status" value="1"/>
</dbReference>
<evidence type="ECO:0000259" key="11">
    <source>
        <dbReference type="PROSITE" id="PS50893"/>
    </source>
</evidence>
<keyword evidence="2" id="KW-0813">Transport</keyword>
<feature type="transmembrane region" description="Helical" evidence="10">
    <location>
        <begin position="291"/>
        <end position="311"/>
    </location>
</feature>
<dbReference type="Proteomes" id="UP001314263">
    <property type="component" value="Unassembled WGS sequence"/>
</dbReference>
<dbReference type="InterPro" id="IPR036640">
    <property type="entry name" value="ABC1_TM_sf"/>
</dbReference>
<proteinExistence type="inferred from homology"/>
<reference evidence="13 14" key="1">
    <citation type="submission" date="2023-10" db="EMBL/GenBank/DDBJ databases">
        <authorList>
            <person name="Maclean D."/>
            <person name="Macfadyen A."/>
        </authorList>
    </citation>
    <scope>NUCLEOTIDE SEQUENCE [LARGE SCALE GENOMIC DNA]</scope>
</reference>
<organism evidence="13 14">
    <name type="scientific">Coccomyxa viridis</name>
    <dbReference type="NCBI Taxonomy" id="1274662"/>
    <lineage>
        <taxon>Eukaryota</taxon>
        <taxon>Viridiplantae</taxon>
        <taxon>Chlorophyta</taxon>
        <taxon>core chlorophytes</taxon>
        <taxon>Trebouxiophyceae</taxon>
        <taxon>Trebouxiophyceae incertae sedis</taxon>
        <taxon>Coccomyxaceae</taxon>
        <taxon>Coccomyxa</taxon>
    </lineage>
</organism>
<keyword evidence="4" id="KW-0547">Nucleotide-binding</keyword>
<dbReference type="InterPro" id="IPR003593">
    <property type="entry name" value="AAA+_ATPase"/>
</dbReference>
<dbReference type="CDD" id="cd03253">
    <property type="entry name" value="ABCC_ATM1_transporter"/>
    <property type="match status" value="1"/>
</dbReference>
<evidence type="ECO:0000256" key="9">
    <source>
        <dbReference type="SAM" id="MobiDB-lite"/>
    </source>
</evidence>
<evidence type="ECO:0000313" key="14">
    <source>
        <dbReference type="Proteomes" id="UP001314263"/>
    </source>
</evidence>
<dbReference type="InterPro" id="IPR017871">
    <property type="entry name" value="ABC_transporter-like_CS"/>
</dbReference>
<dbReference type="GO" id="GO:0016020">
    <property type="term" value="C:membrane"/>
    <property type="evidence" value="ECO:0007669"/>
    <property type="project" value="UniProtKB-SubCell"/>
</dbReference>
<feature type="compositionally biased region" description="Polar residues" evidence="9">
    <location>
        <begin position="728"/>
        <end position="745"/>
    </location>
</feature>
<feature type="transmembrane region" description="Helical" evidence="10">
    <location>
        <begin position="378"/>
        <end position="400"/>
    </location>
</feature>
<dbReference type="Gene3D" id="3.40.50.300">
    <property type="entry name" value="P-loop containing nucleotide triphosphate hydrolases"/>
    <property type="match status" value="1"/>
</dbReference>
<sequence length="745" mass="82271">MTHRQVTLHVGHQSRIAVQLKLLLWPALLAYALEVYTWALQMAGGWGAQSSVCLVYLLLTTLQLLAVAGAAGISPFMRPPHEEDELLKQALLGADVEAPASSKKKPWYELMWTAIVYVWPKTPILQLRACLCVLLLAIMRLLNLAVPILYRNMVNILSDAAIAASSGSPTGWQPTFWNVFYPVVFLYMLAAFFQGGAGTGSSGMLNNARSYLWIPIGQNAFRSISVDMFQKAMDLDLRWHLMRKTGEVTRVMDRGTSAIQQVLSTVLFSIVPQLFDVVAACIFISAELQVWIAVIVLITLGSYVPLTVILTEMRVKYRRDMNKYDNARGARVTDALLNYETVKVFGNEEYERNELDQCIMKYQDVEYKLMASLNGLNVLQSIIIFSGLIAGLMVCVKGVADGRLTVGDAVLFITLMQQLYAPLNYFGSYYRTIQRQLIDMENCFELLATNAGLTDKPDAKDIVPGKCSIEFRNASFSYVADAPVIKDISFTCPGGKTLAFVGATGSGKSSALRLIFRFYDPTSGAVFVDGQNIADVTQASLRSHMGFVPQDTVLFNDTILHNIRYGRPDATDEEVHEAAKAAMIHDSIVGRFPQQYDTIVGERGLRLSGGEKQRVAFARAILKNPRILLLDEATSSLDSLTERRIQEKLDSLRKGQTTVIVAHRLSTVMDADIIIVMQEGDIVEQGVHSELIQRGGLYAEMWQRQAEAAAIEEAEAPEGPPDVASDVTAPSHNASEGNLSNGHGY</sequence>
<evidence type="ECO:0000256" key="4">
    <source>
        <dbReference type="ARBA" id="ARBA00022741"/>
    </source>
</evidence>
<dbReference type="PANTHER" id="PTHR24221">
    <property type="entry name" value="ATP-BINDING CASSETTE SUB-FAMILY B"/>
    <property type="match status" value="1"/>
</dbReference>
<feature type="transmembrane region" description="Helical" evidence="10">
    <location>
        <begin position="129"/>
        <end position="150"/>
    </location>
</feature>
<dbReference type="Pfam" id="PF00005">
    <property type="entry name" value="ABC_tran"/>
    <property type="match status" value="1"/>
</dbReference>
<dbReference type="CDD" id="cd18581">
    <property type="entry name" value="ABC_6TM_ABCB6"/>
    <property type="match status" value="1"/>
</dbReference>
<keyword evidence="5" id="KW-0067">ATP-binding</keyword>
<evidence type="ECO:0000256" key="3">
    <source>
        <dbReference type="ARBA" id="ARBA00022692"/>
    </source>
</evidence>
<dbReference type="GO" id="GO:0005524">
    <property type="term" value="F:ATP binding"/>
    <property type="evidence" value="ECO:0007669"/>
    <property type="project" value="UniProtKB-KW"/>
</dbReference>
<evidence type="ECO:0000256" key="6">
    <source>
        <dbReference type="ARBA" id="ARBA00022989"/>
    </source>
</evidence>
<feature type="transmembrane region" description="Helical" evidence="10">
    <location>
        <begin position="262"/>
        <end position="285"/>
    </location>
</feature>
<dbReference type="GO" id="GO:0140359">
    <property type="term" value="F:ABC-type transporter activity"/>
    <property type="evidence" value="ECO:0007669"/>
    <property type="project" value="InterPro"/>
</dbReference>
<keyword evidence="3 10" id="KW-0812">Transmembrane</keyword>
<dbReference type="Pfam" id="PF00664">
    <property type="entry name" value="ABC_membrane"/>
    <property type="match status" value="1"/>
</dbReference>
<protein>
    <submittedName>
        <fullName evidence="13">Uncharacterized protein</fullName>
    </submittedName>
</protein>
<dbReference type="AlphaFoldDB" id="A0AAV1IL65"/>
<dbReference type="InterPro" id="IPR003439">
    <property type="entry name" value="ABC_transporter-like_ATP-bd"/>
</dbReference>
<evidence type="ECO:0000259" key="12">
    <source>
        <dbReference type="PROSITE" id="PS50929"/>
    </source>
</evidence>
<dbReference type="Gene3D" id="1.20.1560.10">
    <property type="entry name" value="ABC transporter type 1, transmembrane domain"/>
    <property type="match status" value="1"/>
</dbReference>
<dbReference type="PROSITE" id="PS00211">
    <property type="entry name" value="ABC_TRANSPORTER_1"/>
    <property type="match status" value="1"/>
</dbReference>
<evidence type="ECO:0000256" key="5">
    <source>
        <dbReference type="ARBA" id="ARBA00022840"/>
    </source>
</evidence>
<dbReference type="InterPro" id="IPR011527">
    <property type="entry name" value="ABC1_TM_dom"/>
</dbReference>
<feature type="transmembrane region" description="Helical" evidence="10">
    <location>
        <begin position="406"/>
        <end position="426"/>
    </location>
</feature>
<keyword evidence="7 10" id="KW-0472">Membrane</keyword>
<feature type="domain" description="ABC transmembrane type-1" evidence="12">
    <location>
        <begin position="131"/>
        <end position="435"/>
    </location>
</feature>
<comment type="similarity">
    <text evidence="8">Belongs to the ABC transporter superfamily. ABCB family. Heavy Metal importer (TC 3.A.1.210) subfamily.</text>
</comment>
<feature type="transmembrane region" description="Helical" evidence="10">
    <location>
        <begin position="22"/>
        <end position="40"/>
    </location>
</feature>
<evidence type="ECO:0000256" key="2">
    <source>
        <dbReference type="ARBA" id="ARBA00022448"/>
    </source>
</evidence>
<dbReference type="PANTHER" id="PTHR24221:SF654">
    <property type="entry name" value="ATP-BINDING CASSETTE SUB-FAMILY B MEMBER 6"/>
    <property type="match status" value="1"/>
</dbReference>
<feature type="transmembrane region" description="Helical" evidence="10">
    <location>
        <begin position="46"/>
        <end position="68"/>
    </location>
</feature>
<dbReference type="FunFam" id="3.40.50.300:FF:000186">
    <property type="entry name" value="ATP-binding cassette sub-family B member 7, mitochondrial"/>
    <property type="match status" value="1"/>
</dbReference>
<accession>A0AAV1IL65</accession>
<dbReference type="EMBL" id="CAUYUE010000017">
    <property type="protein sequence ID" value="CAK0787432.1"/>
    <property type="molecule type" value="Genomic_DNA"/>
</dbReference>
<evidence type="ECO:0000256" key="1">
    <source>
        <dbReference type="ARBA" id="ARBA00004141"/>
    </source>
</evidence>
<keyword evidence="6 10" id="KW-1133">Transmembrane helix</keyword>
<evidence type="ECO:0000313" key="13">
    <source>
        <dbReference type="EMBL" id="CAK0787432.1"/>
    </source>
</evidence>
<evidence type="ECO:0000256" key="8">
    <source>
        <dbReference type="ARBA" id="ARBA00024363"/>
    </source>
</evidence>
<dbReference type="PROSITE" id="PS50893">
    <property type="entry name" value="ABC_TRANSPORTER_2"/>
    <property type="match status" value="1"/>
</dbReference>
<evidence type="ECO:0000256" key="7">
    <source>
        <dbReference type="ARBA" id="ARBA00023136"/>
    </source>
</evidence>
<comment type="subcellular location">
    <subcellularLocation>
        <location evidence="1">Membrane</location>
        <topology evidence="1">Multi-pass membrane protein</topology>
    </subcellularLocation>
</comment>
<dbReference type="InterPro" id="IPR039421">
    <property type="entry name" value="Type_1_exporter"/>
</dbReference>
<dbReference type="SUPFAM" id="SSF90123">
    <property type="entry name" value="ABC transporter transmembrane region"/>
    <property type="match status" value="1"/>
</dbReference>